<comment type="caution">
    <text evidence="1">The sequence shown here is derived from an EMBL/GenBank/DDBJ whole genome shotgun (WGS) entry which is preliminary data.</text>
</comment>
<sequence length="90" mass="9891">MPMRPLLGPWTTKYCPLDVGANGYEDANIVPCTVVAVLPLLPSLVTIQVDDTGWLLVPTDHLEPGHRKIPVNQLLRSARYSSITSNRSLP</sequence>
<keyword evidence="2" id="KW-1185">Reference proteome</keyword>
<dbReference type="Proteomes" id="UP001177670">
    <property type="component" value="Unassembled WGS sequence"/>
</dbReference>
<evidence type="ECO:0000313" key="1">
    <source>
        <dbReference type="EMBL" id="KAK1137000.1"/>
    </source>
</evidence>
<reference evidence="1" key="1">
    <citation type="submission" date="2021-10" db="EMBL/GenBank/DDBJ databases">
        <title>Melipona bicolor Genome sequencing and assembly.</title>
        <authorList>
            <person name="Araujo N.S."/>
            <person name="Arias M.C."/>
        </authorList>
    </citation>
    <scope>NUCLEOTIDE SEQUENCE</scope>
    <source>
        <strain evidence="1">USP_2M_L1-L4_2017</strain>
        <tissue evidence="1">Whole body</tissue>
    </source>
</reference>
<protein>
    <submittedName>
        <fullName evidence="1">Uncharacterized protein</fullName>
    </submittedName>
</protein>
<dbReference type="EMBL" id="JAHYIQ010000001">
    <property type="protein sequence ID" value="KAK1137000.1"/>
    <property type="molecule type" value="Genomic_DNA"/>
</dbReference>
<accession>A0AA40KXS3</accession>
<evidence type="ECO:0000313" key="2">
    <source>
        <dbReference type="Proteomes" id="UP001177670"/>
    </source>
</evidence>
<organism evidence="1 2">
    <name type="scientific">Melipona bicolor</name>
    <dbReference type="NCBI Taxonomy" id="60889"/>
    <lineage>
        <taxon>Eukaryota</taxon>
        <taxon>Metazoa</taxon>
        <taxon>Ecdysozoa</taxon>
        <taxon>Arthropoda</taxon>
        <taxon>Hexapoda</taxon>
        <taxon>Insecta</taxon>
        <taxon>Pterygota</taxon>
        <taxon>Neoptera</taxon>
        <taxon>Endopterygota</taxon>
        <taxon>Hymenoptera</taxon>
        <taxon>Apocrita</taxon>
        <taxon>Aculeata</taxon>
        <taxon>Apoidea</taxon>
        <taxon>Anthophila</taxon>
        <taxon>Apidae</taxon>
        <taxon>Melipona</taxon>
    </lineage>
</organism>
<dbReference type="AlphaFoldDB" id="A0AA40KXS3"/>
<name>A0AA40KXS3_9HYME</name>
<gene>
    <name evidence="1" type="ORF">K0M31_001528</name>
</gene>
<proteinExistence type="predicted"/>